<evidence type="ECO:0000313" key="2">
    <source>
        <dbReference type="EMBL" id="RRB12410.1"/>
    </source>
</evidence>
<organism evidence="2 3">
    <name type="scientific">Larkinella knui</name>
    <dbReference type="NCBI Taxonomy" id="2025310"/>
    <lineage>
        <taxon>Bacteria</taxon>
        <taxon>Pseudomonadati</taxon>
        <taxon>Bacteroidota</taxon>
        <taxon>Cytophagia</taxon>
        <taxon>Cytophagales</taxon>
        <taxon>Spirosomataceae</taxon>
        <taxon>Larkinella</taxon>
    </lineage>
</organism>
<dbReference type="OrthoDB" id="9803106at2"/>
<reference evidence="2 3" key="1">
    <citation type="submission" date="2018-11" db="EMBL/GenBank/DDBJ databases">
        <authorList>
            <person name="Zhou Z."/>
            <person name="Wang G."/>
        </authorList>
    </citation>
    <scope>NUCLEOTIDE SEQUENCE [LARGE SCALE GENOMIC DNA]</scope>
    <source>
        <strain evidence="2 3">KCTC42998</strain>
    </source>
</reference>
<keyword evidence="2" id="KW-0808">Transferase</keyword>
<comment type="caution">
    <text evidence="2">The sequence shown here is derived from an EMBL/GenBank/DDBJ whole genome shotgun (WGS) entry which is preliminary data.</text>
</comment>
<dbReference type="AlphaFoldDB" id="A0A3P1CGP3"/>
<dbReference type="InterPro" id="IPR043519">
    <property type="entry name" value="NT_sf"/>
</dbReference>
<evidence type="ECO:0000313" key="3">
    <source>
        <dbReference type="Proteomes" id="UP000274271"/>
    </source>
</evidence>
<protein>
    <submittedName>
        <fullName evidence="2">Nucleotidyltransferase domain-containing protein</fullName>
    </submittedName>
</protein>
<name>A0A3P1CGP3_9BACT</name>
<feature type="domain" description="Polymerase beta nucleotidyltransferase" evidence="1">
    <location>
        <begin position="12"/>
        <end position="75"/>
    </location>
</feature>
<dbReference type="RefSeq" id="WP_124908363.1">
    <property type="nucleotide sequence ID" value="NZ_RQJP01000004.1"/>
</dbReference>
<dbReference type="Pfam" id="PF18765">
    <property type="entry name" value="Polbeta"/>
    <property type="match status" value="1"/>
</dbReference>
<dbReference type="CDD" id="cd05403">
    <property type="entry name" value="NT_KNTase_like"/>
    <property type="match status" value="1"/>
</dbReference>
<sequence>MNRLTNKVFLQKVKETVHAVDPQADVYLFGSRARGDHRKDSDWDILVLTQKKLDLNLKYTLLDTLTELELKTAKVVNPVIRYKPDWPNYEVTPFYQNIKEEGVQL</sequence>
<dbReference type="InterPro" id="IPR052548">
    <property type="entry name" value="Type_VII_TA_antitoxin"/>
</dbReference>
<dbReference type="PANTHER" id="PTHR33933:SF1">
    <property type="entry name" value="PROTEIN ADENYLYLTRANSFERASE MNTA-RELATED"/>
    <property type="match status" value="1"/>
</dbReference>
<keyword evidence="3" id="KW-1185">Reference proteome</keyword>
<dbReference type="InterPro" id="IPR041633">
    <property type="entry name" value="Polbeta"/>
</dbReference>
<gene>
    <name evidence="2" type="ORF">EHT87_19620</name>
</gene>
<proteinExistence type="predicted"/>
<dbReference type="Proteomes" id="UP000274271">
    <property type="component" value="Unassembled WGS sequence"/>
</dbReference>
<dbReference type="PANTHER" id="PTHR33933">
    <property type="entry name" value="NUCLEOTIDYLTRANSFERASE"/>
    <property type="match status" value="1"/>
</dbReference>
<dbReference type="GO" id="GO:0016740">
    <property type="term" value="F:transferase activity"/>
    <property type="evidence" value="ECO:0007669"/>
    <property type="project" value="UniProtKB-KW"/>
</dbReference>
<dbReference type="Gene3D" id="3.30.460.10">
    <property type="entry name" value="Beta Polymerase, domain 2"/>
    <property type="match status" value="1"/>
</dbReference>
<accession>A0A3P1CGP3</accession>
<evidence type="ECO:0000259" key="1">
    <source>
        <dbReference type="Pfam" id="PF18765"/>
    </source>
</evidence>
<dbReference type="SUPFAM" id="SSF81301">
    <property type="entry name" value="Nucleotidyltransferase"/>
    <property type="match status" value="1"/>
</dbReference>
<dbReference type="EMBL" id="RQJP01000004">
    <property type="protein sequence ID" value="RRB12410.1"/>
    <property type="molecule type" value="Genomic_DNA"/>
</dbReference>